<proteinExistence type="inferred from homology"/>
<dbReference type="GO" id="GO:0003677">
    <property type="term" value="F:DNA binding"/>
    <property type="evidence" value="ECO:0007669"/>
    <property type="project" value="UniProtKB-KW"/>
</dbReference>
<comment type="function">
    <text evidence="9">Sigma factors are initiation factors that promote the attachment of RNA polymerase to specific initiation sites and are then released.</text>
</comment>
<evidence type="ECO:0000259" key="11">
    <source>
        <dbReference type="Pfam" id="PF04552"/>
    </source>
</evidence>
<dbReference type="GO" id="GO:0000428">
    <property type="term" value="C:DNA-directed RNA polymerase complex"/>
    <property type="evidence" value="ECO:0007669"/>
    <property type="project" value="UniProtKB-KW"/>
</dbReference>
<dbReference type="STRING" id="946333.A4W93_14505"/>
<dbReference type="InterPro" id="IPR007046">
    <property type="entry name" value="RNA_pol_sigma_54_core-bd"/>
</dbReference>
<dbReference type="InterPro" id="IPR000394">
    <property type="entry name" value="RNA_pol_sigma_54"/>
</dbReference>
<evidence type="ECO:0000256" key="5">
    <source>
        <dbReference type="ARBA" id="ARBA00023015"/>
    </source>
</evidence>
<dbReference type="PROSITE" id="PS50044">
    <property type="entry name" value="SIGMA54_3"/>
    <property type="match status" value="1"/>
</dbReference>
<dbReference type="KEGG" id="rgu:A4W93_14505"/>
<dbReference type="GO" id="GO:0006352">
    <property type="term" value="P:DNA-templated transcription initiation"/>
    <property type="evidence" value="ECO:0007669"/>
    <property type="project" value="InterPro"/>
</dbReference>
<dbReference type="Pfam" id="PF00309">
    <property type="entry name" value="Sigma54_AID"/>
    <property type="match status" value="1"/>
</dbReference>
<dbReference type="PANTHER" id="PTHR32248:SF4">
    <property type="entry name" value="RNA POLYMERASE SIGMA-54 FACTOR"/>
    <property type="match status" value="1"/>
</dbReference>
<dbReference type="GO" id="GO:0016987">
    <property type="term" value="F:sigma factor activity"/>
    <property type="evidence" value="ECO:0007669"/>
    <property type="project" value="UniProtKB-KW"/>
</dbReference>
<dbReference type="PIRSF" id="PIRSF000774">
    <property type="entry name" value="RpoN"/>
    <property type="match status" value="1"/>
</dbReference>
<organism evidence="13 14">
    <name type="scientific">Piscinibacter gummiphilus</name>
    <dbReference type="NCBI Taxonomy" id="946333"/>
    <lineage>
        <taxon>Bacteria</taxon>
        <taxon>Pseudomonadati</taxon>
        <taxon>Pseudomonadota</taxon>
        <taxon>Betaproteobacteria</taxon>
        <taxon>Burkholderiales</taxon>
        <taxon>Sphaerotilaceae</taxon>
        <taxon>Piscinibacter</taxon>
    </lineage>
</organism>
<keyword evidence="7 9" id="KW-0238">DNA-binding</keyword>
<dbReference type="NCBIfam" id="TIGR02395">
    <property type="entry name" value="rpoN_sigma"/>
    <property type="match status" value="1"/>
</dbReference>
<keyword evidence="6 9" id="KW-0731">Sigma factor</keyword>
<gene>
    <name evidence="13" type="ORF">A4W93_14505</name>
</gene>
<evidence type="ECO:0000313" key="14">
    <source>
        <dbReference type="Proteomes" id="UP000193427"/>
    </source>
</evidence>
<evidence type="ECO:0000256" key="7">
    <source>
        <dbReference type="ARBA" id="ARBA00023125"/>
    </source>
</evidence>
<evidence type="ECO:0000256" key="4">
    <source>
        <dbReference type="ARBA" id="ARBA00022695"/>
    </source>
</evidence>
<dbReference type="PROSITE" id="PS00718">
    <property type="entry name" value="SIGMA54_2"/>
    <property type="match status" value="1"/>
</dbReference>
<evidence type="ECO:0000256" key="9">
    <source>
        <dbReference type="PIRNR" id="PIRNR000774"/>
    </source>
</evidence>
<keyword evidence="4 9" id="KW-0548">Nucleotidyltransferase</keyword>
<feature type="region of interest" description="Disordered" evidence="10">
    <location>
        <begin position="55"/>
        <end position="92"/>
    </location>
</feature>
<feature type="domain" description="RNA polymerase sigma factor 54 core-binding" evidence="12">
    <location>
        <begin position="102"/>
        <end position="290"/>
    </location>
</feature>
<dbReference type="Pfam" id="PF04552">
    <property type="entry name" value="Sigma54_DBD"/>
    <property type="match status" value="1"/>
</dbReference>
<dbReference type="OrthoDB" id="9814402at2"/>
<dbReference type="EMBL" id="CP015118">
    <property type="protein sequence ID" value="ARN23891.1"/>
    <property type="molecule type" value="Genomic_DNA"/>
</dbReference>
<dbReference type="NCBIfam" id="NF009118">
    <property type="entry name" value="PRK12469.1"/>
    <property type="match status" value="1"/>
</dbReference>
<sequence>MTAPALRVEHRQHQTLTPRLQQAVRLLQLSSLDFAQEVHAALDKNPFLEVDETDAPVVPDPAAAPAAEAASDEPPPNDGWSAMSPGDRRAGGAGGDVTALDFVAADVGLREHLHGQVHVLPLPPRDLLLAATVIESLDDDGYLRTPLAELAVLSGVDPEPAEMLTALRRVQSLDPNGVGARDVRECLVLQLPDIEDPALRALAARIVTEHLPRLAQHDVAGLARLLDSPVDAVEAACERIRHLDPRPGWRHGANDVQYLTPDVVVRRVRGSWLATLNQNIVPRVKLNQAYARLFQQHRDARHGELAASLQEARWTVRNVRQRFSTILKVAEAILRRQHSFLEHGPLAMKPLGLKEIADEVGLHESTVSRVTNNKYMATPVGVFELKYFFSRAMVTASGSTCSPTAIRGVIKEMIDSESPSHPLSDPEIARRLLRQGLSVARRTVTKYRQLLKVAPVERRRRHA</sequence>
<dbReference type="RefSeq" id="WP_085754177.1">
    <property type="nucleotide sequence ID" value="NZ_BSPR01000004.1"/>
</dbReference>
<feature type="domain" description="RNA polymerase sigma factor 54 DNA-binding" evidence="11">
    <location>
        <begin position="305"/>
        <end position="461"/>
    </location>
</feature>
<evidence type="ECO:0000256" key="2">
    <source>
        <dbReference type="ARBA" id="ARBA00022478"/>
    </source>
</evidence>
<dbReference type="AlphaFoldDB" id="A0A1W6LHY1"/>
<dbReference type="Proteomes" id="UP000193427">
    <property type="component" value="Chromosome"/>
</dbReference>
<dbReference type="GO" id="GO:0001216">
    <property type="term" value="F:DNA-binding transcription activator activity"/>
    <property type="evidence" value="ECO:0007669"/>
    <property type="project" value="InterPro"/>
</dbReference>
<comment type="similarity">
    <text evidence="1 9">Belongs to the sigma-54 factor family.</text>
</comment>
<evidence type="ECO:0000259" key="12">
    <source>
        <dbReference type="Pfam" id="PF04963"/>
    </source>
</evidence>
<name>A0A1W6LHY1_9BURK</name>
<feature type="compositionally biased region" description="Low complexity" evidence="10">
    <location>
        <begin position="55"/>
        <end position="69"/>
    </location>
</feature>
<keyword evidence="5 9" id="KW-0805">Transcription regulation</keyword>
<accession>A0A1W6LHY1</accession>
<dbReference type="InterPro" id="IPR007634">
    <property type="entry name" value="RNA_pol_sigma_54_DNA-bd"/>
</dbReference>
<dbReference type="PRINTS" id="PR00045">
    <property type="entry name" value="SIGMA54FCT"/>
</dbReference>
<dbReference type="InterPro" id="IPR038709">
    <property type="entry name" value="RpoN_core-bd_sf"/>
</dbReference>
<evidence type="ECO:0000256" key="10">
    <source>
        <dbReference type="SAM" id="MobiDB-lite"/>
    </source>
</evidence>
<protein>
    <recommendedName>
        <fullName evidence="9">RNA polymerase sigma-54 factor</fullName>
    </recommendedName>
</protein>
<reference evidence="13 14" key="1">
    <citation type="submission" date="2016-04" db="EMBL/GenBank/DDBJ databases">
        <title>Complete genome sequence of natural rubber-degrading, novel Gram-negative bacterium, Rhizobacter gummiphilus strain NS21.</title>
        <authorList>
            <person name="Tabata M."/>
            <person name="Kasai D."/>
            <person name="Fukuda M."/>
        </authorList>
    </citation>
    <scope>NUCLEOTIDE SEQUENCE [LARGE SCALE GENOMIC DNA]</scope>
    <source>
        <strain evidence="13 14">NS21</strain>
    </source>
</reference>
<evidence type="ECO:0000256" key="1">
    <source>
        <dbReference type="ARBA" id="ARBA00008798"/>
    </source>
</evidence>
<keyword evidence="14" id="KW-1185">Reference proteome</keyword>
<keyword evidence="2 9" id="KW-0240">DNA-directed RNA polymerase</keyword>
<dbReference type="PROSITE" id="PS00717">
    <property type="entry name" value="SIGMA54_1"/>
    <property type="match status" value="1"/>
</dbReference>
<dbReference type="PANTHER" id="PTHR32248">
    <property type="entry name" value="RNA POLYMERASE SIGMA-54 FACTOR"/>
    <property type="match status" value="1"/>
</dbReference>
<dbReference type="Pfam" id="PF04963">
    <property type="entry name" value="Sigma54_CBD"/>
    <property type="match status" value="1"/>
</dbReference>
<evidence type="ECO:0000256" key="8">
    <source>
        <dbReference type="ARBA" id="ARBA00023163"/>
    </source>
</evidence>
<evidence type="ECO:0000313" key="13">
    <source>
        <dbReference type="EMBL" id="ARN23891.1"/>
    </source>
</evidence>
<dbReference type="Gene3D" id="1.10.10.1330">
    <property type="entry name" value="RNA polymerase sigma-54 factor, core-binding domain"/>
    <property type="match status" value="1"/>
</dbReference>
<dbReference type="Gene3D" id="1.10.10.60">
    <property type="entry name" value="Homeodomain-like"/>
    <property type="match status" value="1"/>
</dbReference>
<dbReference type="GO" id="GO:0016779">
    <property type="term" value="F:nucleotidyltransferase activity"/>
    <property type="evidence" value="ECO:0007669"/>
    <property type="project" value="UniProtKB-KW"/>
</dbReference>
<keyword evidence="8 9" id="KW-0804">Transcription</keyword>
<evidence type="ECO:0000256" key="6">
    <source>
        <dbReference type="ARBA" id="ARBA00023082"/>
    </source>
</evidence>
<evidence type="ECO:0000256" key="3">
    <source>
        <dbReference type="ARBA" id="ARBA00022679"/>
    </source>
</evidence>
<keyword evidence="3 9" id="KW-0808">Transferase</keyword>